<dbReference type="Gene3D" id="1.10.220.10">
    <property type="entry name" value="Annexin"/>
    <property type="match status" value="4"/>
</dbReference>
<dbReference type="Pfam" id="PF00191">
    <property type="entry name" value="Annexin"/>
    <property type="match status" value="4"/>
</dbReference>
<dbReference type="Proteomes" id="UP000008909">
    <property type="component" value="Unassembled WGS sequence"/>
</dbReference>
<evidence type="ECO:0000256" key="3">
    <source>
        <dbReference type="ARBA" id="ARBA00022525"/>
    </source>
</evidence>
<dbReference type="GO" id="GO:0005544">
    <property type="term" value="F:calcium-dependent phospholipid binding"/>
    <property type="evidence" value="ECO:0007669"/>
    <property type="project" value="UniProtKB-KW"/>
</dbReference>
<reference evidence="7" key="1">
    <citation type="journal article" date="2011" name="Genome Biol.">
        <title>The draft genome of the carcinogenic human liver fluke Clonorchis sinensis.</title>
        <authorList>
            <person name="Wang X."/>
            <person name="Chen W."/>
            <person name="Huang Y."/>
            <person name="Sun J."/>
            <person name="Men J."/>
            <person name="Liu H."/>
            <person name="Luo F."/>
            <person name="Guo L."/>
            <person name="Lv X."/>
            <person name="Deng C."/>
            <person name="Zhou C."/>
            <person name="Fan Y."/>
            <person name="Li X."/>
            <person name="Huang L."/>
            <person name="Hu Y."/>
            <person name="Liang C."/>
            <person name="Hu X."/>
            <person name="Xu J."/>
            <person name="Yu X."/>
        </authorList>
    </citation>
    <scope>NUCLEOTIDE SEQUENCE [LARGE SCALE GENOMIC DNA]</scope>
    <source>
        <strain evidence="7">Henan</strain>
    </source>
</reference>
<evidence type="ECO:0000313" key="8">
    <source>
        <dbReference type="Proteomes" id="UP000008909"/>
    </source>
</evidence>
<dbReference type="FunFam" id="1.10.220.10:FF:000005">
    <property type="entry name" value="Annexin"/>
    <property type="match status" value="1"/>
</dbReference>
<evidence type="ECO:0000256" key="1">
    <source>
        <dbReference type="ARBA" id="ARBA00004613"/>
    </source>
</evidence>
<keyword evidence="3" id="KW-0964">Secreted</keyword>
<evidence type="ECO:0000256" key="2">
    <source>
        <dbReference type="ARBA" id="ARBA00007831"/>
    </source>
</evidence>
<dbReference type="AlphaFoldDB" id="H2KPF9"/>
<comment type="subcellular location">
    <subcellularLocation>
        <location evidence="1">Secreted</location>
    </subcellularLocation>
</comment>
<name>H2KPF9_CLOSI</name>
<gene>
    <name evidence="7" type="ORF">CLF_101909</name>
</gene>
<proteinExistence type="inferred from homology"/>
<dbReference type="PROSITE" id="PS51897">
    <property type="entry name" value="ANNEXIN_2"/>
    <property type="match status" value="4"/>
</dbReference>
<dbReference type="InterPro" id="IPR018502">
    <property type="entry name" value="Annexin_repeat"/>
</dbReference>
<dbReference type="PRINTS" id="PR00196">
    <property type="entry name" value="ANNEXIN"/>
</dbReference>
<dbReference type="PANTHER" id="PTHR10502">
    <property type="entry name" value="ANNEXIN"/>
    <property type="match status" value="1"/>
</dbReference>
<keyword evidence="8" id="KW-1185">Reference proteome</keyword>
<dbReference type="InterPro" id="IPR037104">
    <property type="entry name" value="Annexin_sf"/>
</dbReference>
<accession>H2KPF9</accession>
<dbReference type="EMBL" id="DF142903">
    <property type="protein sequence ID" value="GAA36105.2"/>
    <property type="molecule type" value="Genomic_DNA"/>
</dbReference>
<reference key="2">
    <citation type="submission" date="2011-10" db="EMBL/GenBank/DDBJ databases">
        <title>The genome and transcriptome sequence of Clonorchis sinensis provide insights into the carcinogenic liver fluke.</title>
        <authorList>
            <person name="Wang X."/>
            <person name="Huang Y."/>
            <person name="Chen W."/>
            <person name="Liu H."/>
            <person name="Guo L."/>
            <person name="Chen Y."/>
            <person name="Luo F."/>
            <person name="Zhou W."/>
            <person name="Sun J."/>
            <person name="Mao Q."/>
            <person name="Liang P."/>
            <person name="Zhou C."/>
            <person name="Tian Y."/>
            <person name="Men J."/>
            <person name="Lv X."/>
            <person name="Huang L."/>
            <person name="Zhou J."/>
            <person name="Hu Y."/>
            <person name="Li R."/>
            <person name="Zhang F."/>
            <person name="Lei H."/>
            <person name="Li X."/>
            <person name="Hu X."/>
            <person name="Liang C."/>
            <person name="Xu J."/>
            <person name="Wu Z."/>
            <person name="Yu X."/>
        </authorList>
    </citation>
    <scope>NUCLEOTIDE SEQUENCE</scope>
    <source>
        <strain>Henan</strain>
    </source>
</reference>
<keyword evidence="6" id="KW-0106">Calcium</keyword>
<dbReference type="GO" id="GO:0005509">
    <property type="term" value="F:calcium ion binding"/>
    <property type="evidence" value="ECO:0007669"/>
    <property type="project" value="InterPro"/>
</dbReference>
<dbReference type="SUPFAM" id="SSF47874">
    <property type="entry name" value="Annexin"/>
    <property type="match status" value="1"/>
</dbReference>
<sequence>MEPVSVAKTELEAVLIHIVDNKTGFLCFDLLSTPNNNLTTSDGRQIGFFNGLDSAQRNDRSGNSGTIAWFVNMHIDQAIQAVTTVTTYILQSDPSFHARRMASGSGFGFQRSLFHRLGADGKMLRPTIEPTPGFSASADAERLHRAMKGAGTDEDTLINILARRTNHERQQICATYESLYHTPLRKVIKDDTSGQFRTVLCELCHDLPYILAKGLYYAMKGLGTNDRVLIEVLTSLWNDEVKAVSDAYKQVLEHEKVDRPDRTLLSDLVSDTSNHFQYALSILAQGQRDDLPALQLKAVPEKGVATVVNKELTEVDAKELLAAGASRVGTSEKRITRIITGRTTFQLAADAEAYERMFGKPLLDDMNSELSGDYRSLIIALIRYATDRANLLAEWLHDAMTGLGTKDYALMRLLITRSEIDLQEIKEAYEKKYNKSLANAIRGDTSGDYMKTLLALLGEQ</sequence>
<dbReference type="GO" id="GO:0005576">
    <property type="term" value="C:extracellular region"/>
    <property type="evidence" value="ECO:0007669"/>
    <property type="project" value="UniProtKB-SubCell"/>
</dbReference>
<dbReference type="GO" id="GO:0001786">
    <property type="term" value="F:phosphatidylserine binding"/>
    <property type="evidence" value="ECO:0007669"/>
    <property type="project" value="TreeGrafter"/>
</dbReference>
<dbReference type="SMART" id="SM00335">
    <property type="entry name" value="ANX"/>
    <property type="match status" value="4"/>
</dbReference>
<dbReference type="GO" id="GO:0005886">
    <property type="term" value="C:plasma membrane"/>
    <property type="evidence" value="ECO:0007669"/>
    <property type="project" value="TreeGrafter"/>
</dbReference>
<keyword evidence="6" id="KW-0111">Calcium/phospholipid-binding</keyword>
<dbReference type="GO" id="GO:0012506">
    <property type="term" value="C:vesicle membrane"/>
    <property type="evidence" value="ECO:0007669"/>
    <property type="project" value="TreeGrafter"/>
</dbReference>
<dbReference type="GO" id="GO:0005737">
    <property type="term" value="C:cytoplasm"/>
    <property type="evidence" value="ECO:0007669"/>
    <property type="project" value="TreeGrafter"/>
</dbReference>
<evidence type="ECO:0000256" key="6">
    <source>
        <dbReference type="RuleBase" id="RU003540"/>
    </source>
</evidence>
<evidence type="ECO:0000256" key="4">
    <source>
        <dbReference type="ARBA" id="ARBA00022737"/>
    </source>
</evidence>
<evidence type="ECO:0000256" key="5">
    <source>
        <dbReference type="ARBA" id="ARBA00023216"/>
    </source>
</evidence>
<keyword evidence="5 6" id="KW-0041">Annexin</keyword>
<dbReference type="InterPro" id="IPR018252">
    <property type="entry name" value="Annexin_repeat_CS"/>
</dbReference>
<dbReference type="PROSITE" id="PS00223">
    <property type="entry name" value="ANNEXIN_1"/>
    <property type="match status" value="2"/>
</dbReference>
<organism evidence="7 8">
    <name type="scientific">Clonorchis sinensis</name>
    <name type="common">Chinese liver fluke</name>
    <dbReference type="NCBI Taxonomy" id="79923"/>
    <lineage>
        <taxon>Eukaryota</taxon>
        <taxon>Metazoa</taxon>
        <taxon>Spiralia</taxon>
        <taxon>Lophotrochozoa</taxon>
        <taxon>Platyhelminthes</taxon>
        <taxon>Trematoda</taxon>
        <taxon>Digenea</taxon>
        <taxon>Opisthorchiida</taxon>
        <taxon>Opisthorchiata</taxon>
        <taxon>Opisthorchiidae</taxon>
        <taxon>Clonorchis</taxon>
    </lineage>
</organism>
<comment type="domain">
    <text evidence="6">A pair of annexin repeats may form one binding site for calcium and phospholipid.</text>
</comment>
<dbReference type="GO" id="GO:0005634">
    <property type="term" value="C:nucleus"/>
    <property type="evidence" value="ECO:0007669"/>
    <property type="project" value="TreeGrafter"/>
</dbReference>
<dbReference type="PANTHER" id="PTHR10502:SF102">
    <property type="entry name" value="ANNEXIN B11"/>
    <property type="match status" value="1"/>
</dbReference>
<evidence type="ECO:0000313" key="7">
    <source>
        <dbReference type="EMBL" id="GAA36105.2"/>
    </source>
</evidence>
<protein>
    <recommendedName>
        <fullName evidence="6">Annexin</fullName>
    </recommendedName>
</protein>
<dbReference type="InterPro" id="IPR001464">
    <property type="entry name" value="Annexin"/>
</dbReference>
<dbReference type="FunFam" id="1.10.220.10:FF:000001">
    <property type="entry name" value="Annexin"/>
    <property type="match status" value="1"/>
</dbReference>
<keyword evidence="4 6" id="KW-0677">Repeat</keyword>
<comment type="similarity">
    <text evidence="2 6">Belongs to the annexin family.</text>
</comment>